<name>A0A0F4VKK6_9HYPH</name>
<proteinExistence type="predicted"/>
<keyword evidence="2" id="KW-1185">Reference proteome</keyword>
<evidence type="ECO:0000313" key="1">
    <source>
        <dbReference type="EMBL" id="KJZ81775.1"/>
    </source>
</evidence>
<evidence type="ECO:0000313" key="2">
    <source>
        <dbReference type="Proteomes" id="UP000033731"/>
    </source>
</evidence>
<comment type="caution">
    <text evidence="1">The sequence shown here is derived from an EMBL/GenBank/DDBJ whole genome shotgun (WGS) entry which is preliminary data.</text>
</comment>
<dbReference type="EMBL" id="JMTK01000002">
    <property type="protein sequence ID" value="KJZ81775.1"/>
    <property type="molecule type" value="Genomic_DNA"/>
</dbReference>
<dbReference type="AlphaFoldDB" id="A0A0F4VKK6"/>
<sequence>MGGDFATTAGTGFMFLFFAESEADSQEYNDMLITNIEVTFGNDNFTVYNSLIFILVF</sequence>
<protein>
    <submittedName>
        <fullName evidence="1">Uncharacterized protein</fullName>
    </submittedName>
</protein>
<dbReference type="Proteomes" id="UP000033731">
    <property type="component" value="Unassembled WGS sequence"/>
</dbReference>
<reference evidence="1 2" key="1">
    <citation type="journal article" date="2015" name="Phytopathology">
        <title>Genomes of Candidatus Liberibacter solanacearum haplotype A from New Zealand and the USA suggest significant genome plasticity in the species.</title>
        <authorList>
            <person name="Thompson S.M."/>
            <person name="Johnson C.P."/>
            <person name="Lu A.Y."/>
            <person name="Frampton R.A."/>
            <person name="Sullivan K.L."/>
            <person name="Fiers M.W."/>
            <person name="Crowhurst R.N."/>
            <person name="Pitman A.R."/>
            <person name="Scott I."/>
            <person name="Gudmestad N.C."/>
            <person name="Smith G.R."/>
        </authorList>
    </citation>
    <scope>NUCLEOTIDE SEQUENCE [LARGE SCALE GENOMIC DNA]</scope>
    <source>
        <strain evidence="1 2">LsoNZ1</strain>
    </source>
</reference>
<organism evidence="1 2">
    <name type="scientific">Candidatus Liberibacter solanacearum</name>
    <dbReference type="NCBI Taxonomy" id="556287"/>
    <lineage>
        <taxon>Bacteria</taxon>
        <taxon>Pseudomonadati</taxon>
        <taxon>Pseudomonadota</taxon>
        <taxon>Alphaproteobacteria</taxon>
        <taxon>Hyphomicrobiales</taxon>
        <taxon>Rhizobiaceae</taxon>
        <taxon>Liberibacter</taxon>
    </lineage>
</organism>
<gene>
    <name evidence="1" type="ORF">DJ66_0499</name>
</gene>
<accession>A0A0F4VKK6</accession>